<evidence type="ECO:0000256" key="1">
    <source>
        <dbReference type="ARBA" id="ARBA00023125"/>
    </source>
</evidence>
<dbReference type="PANTHER" id="PTHR46558">
    <property type="entry name" value="TRACRIPTIONAL REGULATORY PROTEIN-RELATED-RELATED"/>
    <property type="match status" value="1"/>
</dbReference>
<gene>
    <name evidence="3" type="ORF">BK746_07980</name>
</gene>
<dbReference type="Gene3D" id="1.10.260.40">
    <property type="entry name" value="lambda repressor-like DNA-binding domains"/>
    <property type="match status" value="1"/>
</dbReference>
<dbReference type="InterPro" id="IPR001387">
    <property type="entry name" value="Cro/C1-type_HTH"/>
</dbReference>
<evidence type="ECO:0000259" key="2">
    <source>
        <dbReference type="PROSITE" id="PS50943"/>
    </source>
</evidence>
<accession>A0A9X6FB01</accession>
<dbReference type="PROSITE" id="PS50943">
    <property type="entry name" value="HTH_CROC1"/>
    <property type="match status" value="1"/>
</dbReference>
<proteinExistence type="predicted"/>
<dbReference type="CDD" id="cd00093">
    <property type="entry name" value="HTH_XRE"/>
    <property type="match status" value="1"/>
</dbReference>
<dbReference type="PANTHER" id="PTHR46558:SF4">
    <property type="entry name" value="DNA-BIDING PHAGE PROTEIN"/>
    <property type="match status" value="1"/>
</dbReference>
<protein>
    <submittedName>
        <fullName evidence="3">Transcriptional regulator</fullName>
    </submittedName>
</protein>
<dbReference type="SUPFAM" id="SSF47413">
    <property type="entry name" value="lambda repressor-like DNA-binding domains"/>
    <property type="match status" value="1"/>
</dbReference>
<dbReference type="InterPro" id="IPR010982">
    <property type="entry name" value="Lambda_DNA-bd_dom_sf"/>
</dbReference>
<organism evidence="3 4">
    <name type="scientific">Bacillus thuringiensis serovar yosoo</name>
    <dbReference type="NCBI Taxonomy" id="180848"/>
    <lineage>
        <taxon>Bacteria</taxon>
        <taxon>Bacillati</taxon>
        <taxon>Bacillota</taxon>
        <taxon>Bacilli</taxon>
        <taxon>Bacillales</taxon>
        <taxon>Bacillaceae</taxon>
        <taxon>Bacillus</taxon>
        <taxon>Bacillus cereus group</taxon>
    </lineage>
</organism>
<evidence type="ECO:0000313" key="4">
    <source>
        <dbReference type="Proteomes" id="UP000195129"/>
    </source>
</evidence>
<dbReference type="Proteomes" id="UP000195129">
    <property type="component" value="Unassembled WGS sequence"/>
</dbReference>
<dbReference type="SMART" id="SM00530">
    <property type="entry name" value="HTH_XRE"/>
    <property type="match status" value="1"/>
</dbReference>
<dbReference type="AlphaFoldDB" id="A0A9X6FB01"/>
<sequence length="69" mass="8102">MKVNHQLLLRLRRKHSMTQRELGERLNKAKETISRYENGVKNPSLQTLCSYAEVFGVTIDELMEKKLKV</sequence>
<comment type="caution">
    <text evidence="3">The sequence shown here is derived from an EMBL/GenBank/DDBJ whole genome shotgun (WGS) entry which is preliminary data.</text>
</comment>
<feature type="domain" description="HTH cro/C1-type" evidence="2">
    <location>
        <begin position="8"/>
        <end position="62"/>
    </location>
</feature>
<evidence type="ECO:0000313" key="3">
    <source>
        <dbReference type="EMBL" id="OTY60343.1"/>
    </source>
</evidence>
<dbReference type="Pfam" id="PF01381">
    <property type="entry name" value="HTH_3"/>
    <property type="match status" value="1"/>
</dbReference>
<keyword evidence="1" id="KW-0238">DNA-binding</keyword>
<dbReference type="EMBL" id="NFDN01000041">
    <property type="protein sequence ID" value="OTY60343.1"/>
    <property type="molecule type" value="Genomic_DNA"/>
</dbReference>
<reference evidence="3 4" key="1">
    <citation type="submission" date="2016-10" db="EMBL/GenBank/DDBJ databases">
        <title>Comparative genomics of Bacillus thuringiensis reveals a path to pathogens against multiple invertebrate hosts.</title>
        <authorList>
            <person name="Zheng J."/>
            <person name="Gao Q."/>
            <person name="Liu H."/>
            <person name="Peng D."/>
            <person name="Ruan L."/>
            <person name="Sun M."/>
        </authorList>
    </citation>
    <scope>NUCLEOTIDE SEQUENCE [LARGE SCALE GENOMIC DNA]</scope>
    <source>
        <strain evidence="3">BGSC 4CA1</strain>
    </source>
</reference>
<dbReference type="RefSeq" id="WP_087965647.1">
    <property type="nucleotide sequence ID" value="NZ_NFDN01000041.1"/>
</dbReference>
<name>A0A9X6FB01_BACTU</name>
<dbReference type="GO" id="GO:0003677">
    <property type="term" value="F:DNA binding"/>
    <property type="evidence" value="ECO:0007669"/>
    <property type="project" value="UniProtKB-KW"/>
</dbReference>